<name>A0A3B0YHR5_9ZZZZ</name>
<feature type="transmembrane region" description="Helical" evidence="1">
    <location>
        <begin position="53"/>
        <end position="73"/>
    </location>
</feature>
<dbReference type="AlphaFoldDB" id="A0A3B0YHR5"/>
<protein>
    <submittedName>
        <fullName evidence="2">Uncharacterized protein</fullName>
    </submittedName>
</protein>
<feature type="transmembrane region" description="Helical" evidence="1">
    <location>
        <begin position="12"/>
        <end position="33"/>
    </location>
</feature>
<evidence type="ECO:0000313" key="2">
    <source>
        <dbReference type="EMBL" id="VAW74812.1"/>
    </source>
</evidence>
<organism evidence="2">
    <name type="scientific">hydrothermal vent metagenome</name>
    <dbReference type="NCBI Taxonomy" id="652676"/>
    <lineage>
        <taxon>unclassified sequences</taxon>
        <taxon>metagenomes</taxon>
        <taxon>ecological metagenomes</taxon>
    </lineage>
</organism>
<gene>
    <name evidence="2" type="ORF">MNBD_GAMMA12-2927</name>
</gene>
<dbReference type="EMBL" id="UOFL01000068">
    <property type="protein sequence ID" value="VAW74812.1"/>
    <property type="molecule type" value="Genomic_DNA"/>
</dbReference>
<feature type="transmembrane region" description="Helical" evidence="1">
    <location>
        <begin position="194"/>
        <end position="212"/>
    </location>
</feature>
<evidence type="ECO:0000256" key="1">
    <source>
        <dbReference type="SAM" id="Phobius"/>
    </source>
</evidence>
<sequence length="255" mass="29948">MTKKPESTAWTWKIICYLTLLIYSAFYIGNFILFDITGVPLPFTLRGVDPYKIEAWGYIELIVTLLTFTGLLLFAHSKYYLSAQFWKIIFVMLLLVSLNWLRLILESWLLDELPMLSFDLAQSTKYSKYMSKTLLNYHGIAVNENYFLLSMLSKYIKIFASLFVLIILYVYAFRRKSAWELKSKGEIFKFQQKIGYFCSLILIFSLIVVTFLRELGFVKISLIGVTVPLTVLAFSFYLIFKLPMDRKKFENKRDT</sequence>
<proteinExistence type="predicted"/>
<feature type="transmembrane region" description="Helical" evidence="1">
    <location>
        <begin position="155"/>
        <end position="173"/>
    </location>
</feature>
<accession>A0A3B0YHR5</accession>
<feature type="transmembrane region" description="Helical" evidence="1">
    <location>
        <begin position="218"/>
        <end position="240"/>
    </location>
</feature>
<keyword evidence="1" id="KW-1133">Transmembrane helix</keyword>
<keyword evidence="1" id="KW-0812">Transmembrane</keyword>
<keyword evidence="1" id="KW-0472">Membrane</keyword>
<reference evidence="2" key="1">
    <citation type="submission" date="2018-06" db="EMBL/GenBank/DDBJ databases">
        <authorList>
            <person name="Zhirakovskaya E."/>
        </authorList>
    </citation>
    <scope>NUCLEOTIDE SEQUENCE</scope>
</reference>
<feature type="transmembrane region" description="Helical" evidence="1">
    <location>
        <begin position="85"/>
        <end position="105"/>
    </location>
</feature>